<dbReference type="GO" id="GO:0008270">
    <property type="term" value="F:zinc ion binding"/>
    <property type="evidence" value="ECO:0007669"/>
    <property type="project" value="UniProtKB-KW"/>
</dbReference>
<keyword evidence="1" id="KW-0479">Metal-binding</keyword>
<reference evidence="7" key="1">
    <citation type="submission" date="2020-06" db="EMBL/GenBank/DDBJ databases">
        <authorList>
            <person name="Li T."/>
            <person name="Hu X."/>
            <person name="Zhang T."/>
            <person name="Song X."/>
            <person name="Zhang H."/>
            <person name="Dai N."/>
            <person name="Sheng W."/>
            <person name="Hou X."/>
            <person name="Wei L."/>
        </authorList>
    </citation>
    <scope>NUCLEOTIDE SEQUENCE</scope>
    <source>
        <strain evidence="7">G02</strain>
        <tissue evidence="7">Leaf</tissue>
    </source>
</reference>
<feature type="domain" description="GRF-type" evidence="6">
    <location>
        <begin position="106"/>
        <end position="147"/>
    </location>
</feature>
<keyword evidence="3" id="KW-0862">Zinc</keyword>
<evidence type="ECO:0000313" key="7">
    <source>
        <dbReference type="EMBL" id="KAL0431271.1"/>
    </source>
</evidence>
<evidence type="ECO:0000256" key="3">
    <source>
        <dbReference type="ARBA" id="ARBA00022833"/>
    </source>
</evidence>
<evidence type="ECO:0000256" key="5">
    <source>
        <dbReference type="SAM" id="Phobius"/>
    </source>
</evidence>
<gene>
    <name evidence="7" type="ORF">Sradi_0753100</name>
</gene>
<evidence type="ECO:0000256" key="1">
    <source>
        <dbReference type="ARBA" id="ARBA00022723"/>
    </source>
</evidence>
<name>A0AAW2VQ82_SESRA</name>
<keyword evidence="5" id="KW-1133">Transmembrane helix</keyword>
<evidence type="ECO:0000259" key="6">
    <source>
        <dbReference type="PROSITE" id="PS51999"/>
    </source>
</evidence>
<keyword evidence="2 4" id="KW-0863">Zinc-finger</keyword>
<evidence type="ECO:0000256" key="2">
    <source>
        <dbReference type="ARBA" id="ARBA00022771"/>
    </source>
</evidence>
<organism evidence="7">
    <name type="scientific">Sesamum radiatum</name>
    <name type="common">Black benniseed</name>
    <dbReference type="NCBI Taxonomy" id="300843"/>
    <lineage>
        <taxon>Eukaryota</taxon>
        <taxon>Viridiplantae</taxon>
        <taxon>Streptophyta</taxon>
        <taxon>Embryophyta</taxon>
        <taxon>Tracheophyta</taxon>
        <taxon>Spermatophyta</taxon>
        <taxon>Magnoliopsida</taxon>
        <taxon>eudicotyledons</taxon>
        <taxon>Gunneridae</taxon>
        <taxon>Pentapetalae</taxon>
        <taxon>asterids</taxon>
        <taxon>lamiids</taxon>
        <taxon>Lamiales</taxon>
        <taxon>Pedaliaceae</taxon>
        <taxon>Sesamum</taxon>
    </lineage>
</organism>
<proteinExistence type="predicted"/>
<accession>A0AAW2VQ82</accession>
<keyword evidence="5" id="KW-0812">Transmembrane</keyword>
<evidence type="ECO:0000256" key="4">
    <source>
        <dbReference type="PROSITE-ProRule" id="PRU01343"/>
    </source>
</evidence>
<dbReference type="InterPro" id="IPR010666">
    <property type="entry name" value="Znf_GRF"/>
</dbReference>
<dbReference type="PANTHER" id="PTHR33248">
    <property type="entry name" value="ZINC ION-BINDING PROTEIN"/>
    <property type="match status" value="1"/>
</dbReference>
<keyword evidence="5" id="KW-0472">Membrane</keyword>
<dbReference type="PROSITE" id="PS51999">
    <property type="entry name" value="ZF_GRF"/>
    <property type="match status" value="1"/>
</dbReference>
<reference evidence="7" key="2">
    <citation type="journal article" date="2024" name="Plant">
        <title>Genomic evolution and insights into agronomic trait innovations of Sesamum species.</title>
        <authorList>
            <person name="Miao H."/>
            <person name="Wang L."/>
            <person name="Qu L."/>
            <person name="Liu H."/>
            <person name="Sun Y."/>
            <person name="Le M."/>
            <person name="Wang Q."/>
            <person name="Wei S."/>
            <person name="Zheng Y."/>
            <person name="Lin W."/>
            <person name="Duan Y."/>
            <person name="Cao H."/>
            <person name="Xiong S."/>
            <person name="Wang X."/>
            <person name="Wei L."/>
            <person name="Li C."/>
            <person name="Ma Q."/>
            <person name="Ju M."/>
            <person name="Zhao R."/>
            <person name="Li G."/>
            <person name="Mu C."/>
            <person name="Tian Q."/>
            <person name="Mei H."/>
            <person name="Zhang T."/>
            <person name="Gao T."/>
            <person name="Zhang H."/>
        </authorList>
    </citation>
    <scope>NUCLEOTIDE SEQUENCE</scope>
    <source>
        <strain evidence="7">G02</strain>
    </source>
</reference>
<sequence length="212" mass="23612">MLLSCQFTPFIGTSAQPSLHFIPPLQPCFHLASFNHHRAQIQLAGCSTSKSKGYHLVILKKGVTLAHELKGNTSSGYRSACSSNARLRKQFDSNNSMDDETVIHVCNCGLQVVIRTAWTTANPGKRFCGCPGTNGSYCRTFAWVDPPMCQRSKEVIPGLLKRLSRSDALIEELNQRITLLQSNRQRSTKFLVMVPLSTAFLLMAIVAYLWIH</sequence>
<protein>
    <recommendedName>
        <fullName evidence="6">GRF-type domain-containing protein</fullName>
    </recommendedName>
</protein>
<feature type="transmembrane region" description="Helical" evidence="5">
    <location>
        <begin position="190"/>
        <end position="211"/>
    </location>
</feature>
<comment type="caution">
    <text evidence="7">The sequence shown here is derived from an EMBL/GenBank/DDBJ whole genome shotgun (WGS) entry which is preliminary data.</text>
</comment>
<dbReference type="AlphaFoldDB" id="A0AAW2VQ82"/>
<dbReference type="EMBL" id="JACGWJ010000003">
    <property type="protein sequence ID" value="KAL0431271.1"/>
    <property type="molecule type" value="Genomic_DNA"/>
</dbReference>